<protein>
    <submittedName>
        <fullName evidence="3">Uncharacterized protein</fullName>
    </submittedName>
</protein>
<feature type="coiled-coil region" evidence="1">
    <location>
        <begin position="1188"/>
        <end position="1260"/>
    </location>
</feature>
<keyword evidence="1" id="KW-0175">Coiled coil</keyword>
<feature type="compositionally biased region" description="Basic and acidic residues" evidence="2">
    <location>
        <begin position="1369"/>
        <end position="1379"/>
    </location>
</feature>
<gene>
    <name evidence="3" type="ORF">Cvel_1050</name>
</gene>
<feature type="region of interest" description="Disordered" evidence="2">
    <location>
        <begin position="1604"/>
        <end position="1623"/>
    </location>
</feature>
<feature type="compositionally biased region" description="Polar residues" evidence="2">
    <location>
        <begin position="75"/>
        <end position="84"/>
    </location>
</feature>
<feature type="compositionally biased region" description="Basic and acidic residues" evidence="2">
    <location>
        <begin position="354"/>
        <end position="363"/>
    </location>
</feature>
<feature type="compositionally biased region" description="Low complexity" evidence="2">
    <location>
        <begin position="173"/>
        <end position="188"/>
    </location>
</feature>
<reference evidence="3" key="1">
    <citation type="submission" date="2014-11" db="EMBL/GenBank/DDBJ databases">
        <authorList>
            <person name="Otto D Thomas"/>
            <person name="Naeem Raeece"/>
        </authorList>
    </citation>
    <scope>NUCLEOTIDE SEQUENCE</scope>
</reference>
<feature type="coiled-coil region" evidence="1">
    <location>
        <begin position="636"/>
        <end position="767"/>
    </location>
</feature>
<feature type="compositionally biased region" description="Acidic residues" evidence="2">
    <location>
        <begin position="877"/>
        <end position="889"/>
    </location>
</feature>
<feature type="region of interest" description="Disordered" evidence="2">
    <location>
        <begin position="517"/>
        <end position="540"/>
    </location>
</feature>
<feature type="compositionally biased region" description="Low complexity" evidence="2">
    <location>
        <begin position="309"/>
        <end position="320"/>
    </location>
</feature>
<organism evidence="3">
    <name type="scientific">Chromera velia CCMP2878</name>
    <dbReference type="NCBI Taxonomy" id="1169474"/>
    <lineage>
        <taxon>Eukaryota</taxon>
        <taxon>Sar</taxon>
        <taxon>Alveolata</taxon>
        <taxon>Colpodellida</taxon>
        <taxon>Chromeraceae</taxon>
        <taxon>Chromera</taxon>
    </lineage>
</organism>
<feature type="compositionally biased region" description="Basic and acidic residues" evidence="2">
    <location>
        <begin position="898"/>
        <end position="910"/>
    </location>
</feature>
<feature type="compositionally biased region" description="Polar residues" evidence="2">
    <location>
        <begin position="1"/>
        <end position="39"/>
    </location>
</feature>
<dbReference type="EMBL" id="CDMZ01002736">
    <property type="protein sequence ID" value="CEM43676.1"/>
    <property type="molecule type" value="Genomic_DNA"/>
</dbReference>
<evidence type="ECO:0000256" key="2">
    <source>
        <dbReference type="SAM" id="MobiDB-lite"/>
    </source>
</evidence>
<accession>A0A0G4HI40</accession>
<feature type="compositionally biased region" description="Polar residues" evidence="2">
    <location>
        <begin position="223"/>
        <end position="240"/>
    </location>
</feature>
<feature type="compositionally biased region" description="Low complexity" evidence="2">
    <location>
        <begin position="101"/>
        <end position="111"/>
    </location>
</feature>
<feature type="region of interest" description="Disordered" evidence="2">
    <location>
        <begin position="309"/>
        <end position="404"/>
    </location>
</feature>
<feature type="compositionally biased region" description="Basic residues" evidence="2">
    <location>
        <begin position="1275"/>
        <end position="1290"/>
    </location>
</feature>
<feature type="region of interest" description="Disordered" evidence="2">
    <location>
        <begin position="828"/>
        <end position="1000"/>
    </location>
</feature>
<feature type="compositionally biased region" description="Polar residues" evidence="2">
    <location>
        <begin position="944"/>
        <end position="953"/>
    </location>
</feature>
<dbReference type="VEuPathDB" id="CryptoDB:Cvel_1050"/>
<feature type="region of interest" description="Disordered" evidence="2">
    <location>
        <begin position="1"/>
        <end position="267"/>
    </location>
</feature>
<evidence type="ECO:0000256" key="1">
    <source>
        <dbReference type="SAM" id="Coils"/>
    </source>
</evidence>
<evidence type="ECO:0000313" key="3">
    <source>
        <dbReference type="EMBL" id="CEM43676.1"/>
    </source>
</evidence>
<proteinExistence type="predicted"/>
<feature type="compositionally biased region" description="Polar residues" evidence="2">
    <location>
        <begin position="1380"/>
        <end position="1395"/>
    </location>
</feature>
<feature type="region of interest" description="Disordered" evidence="2">
    <location>
        <begin position="1526"/>
        <end position="1546"/>
    </location>
</feature>
<feature type="compositionally biased region" description="Low complexity" evidence="2">
    <location>
        <begin position="1310"/>
        <end position="1319"/>
    </location>
</feature>
<feature type="compositionally biased region" description="Polar residues" evidence="2">
    <location>
        <begin position="1350"/>
        <end position="1360"/>
    </location>
</feature>
<name>A0A0G4HI40_9ALVE</name>
<feature type="compositionally biased region" description="Basic and acidic residues" evidence="2">
    <location>
        <begin position="838"/>
        <end position="858"/>
    </location>
</feature>
<feature type="region of interest" description="Disordered" evidence="2">
    <location>
        <begin position="1270"/>
        <end position="1404"/>
    </location>
</feature>
<feature type="compositionally biased region" description="Basic and acidic residues" evidence="2">
    <location>
        <begin position="147"/>
        <end position="166"/>
    </location>
</feature>
<sequence length="1640" mass="174775">MWNTGRLTQSSSASLEQHSKSASAEVSPILSTPSETSRSANRRENPKKATQPPSTGPTMRLERAAKSASGEVRPTSHQGSLVTSSERKRVTLLAHKGSSGGSSSSLANPPRSSRELSGGGEREREKPSPANGKKGPSNNAIPPLPLDRIKGDKAKERSSTTEDRVKQRGQVFSSLPQGSSSSASNTSETSKRPSPSITPPKHNPVEEGNTTGVIEPPLDIDSQPASLNVSDQGAQQQTALTLDAGEETKESPLLPAFRPSRDDSYTGQEVDPAVAALLQRAMMLLANTGDTARTGPSAWTVRRTSFLYGVGDSSSSSVENSSDDGNEIEEGGREGAGVQQGKAEGTGSGGAKTKTQEIVKGEGESGEASAADPPGSSGDFVDVPSSTEMPEGSSPGLTRPVRLTPREEEFMRAASKPRNWRGLFSAPGHPLAARFVVKILPYLIASVASVASAGAADTPGLTGATTEETGGLSNISRLFPASPMDSAAGNLTRKSAPAQTVHIQRLVAGARDVQSGISTAGAKTSRAGGGSSKRHSMTLSRRRVTIASLGSRAGPQTGDTRGSVGRSFFHFHDGQTAGGGGTVTAATSVAALSRAGSRLFPSMHPTDATSRPRRSSRGDSRVIVRFDGRQNDIRYIEELQEELNLYSASLLEKDHEIRRLRATALENETLISKLENTEAELVTAKREAAELRVKEREWTRQEKTAEKEVQRLQKELDKLLQGVLQEYRRLAALLVKDVEELMKVVNKKQEEKEKDFEETELEAETVTKTQRAVMGAESVRENAATGGVGVAGEAKQSLLTRRRSCLAFPPVHTQRTLLDELDEINLHGSDVSGADTEEDRKTEGSRPSSSRRDREPRSLEQSGALVESDIAPSGPADPDDDNEEEDEGVESSSQKEASSGRRLVETRLEESSLPSGGGWRHTGMESSAAVSLGKSVRSAMKSALSPSGKSSKTPRGVSLQEALKSPPESAEFPPAPPSRPAKASRFVKTPKGLLDDPKRLDLKTVGRRGSIQFDGDEKRRDVPTAPTRAVSLLDASTMAKSNKSTGGRRGWVVGSVIGSDAGVAVSCFSASPERLAVLAAERERDLEFLEFLQAKLETVNKRLASMNNDGGESPWELPPMGGEDNELSSLRSLLSPSARSPGVALLRRATACPDFPLDGGGVRRRSTTLNVVDDKEVQTEKMSNEVEIEQLHVEAEGLRSDLKTLKEKNTILENSLGDAQEIVTRYEAECVRREKAEKKLAEAEKAFLELQESLNTVQNLLELERGELEQERLRRSYQSRKSSHSMQRRRSSIESSGSKNHSRPAPLTNQGGSRQQSISQRKRSLGLSSQSARSGRGSLSCPATPKEKGSSQLISISSTPPEILDLPDPDTRTIRKTNDKVTTPTLSPKNLSPRQSPLLKATASSSGAGQSVIIHTHTHTVQQSQTTVHVFHAPLAVSPPAELLRPQSPPRAPLPPPFPGLGKLLPGGGNGNPPPGHAHATTASTTALEGLSPSGPFRTPTFSLNSNSPPSLLVHLPLVSLPSSSFSKSNSVQGEKPSGAGWVGPTASPRGYTVQCSQQPTPSQSGGPFVVPLVPVHHVGGVAPSLPSAFPGVQCPPQQQFAFRPPQLRSAGSEGESKNWGEEGKMGYVAAGRHFAVPQR</sequence>